<gene>
    <name evidence="3" type="ORF">GCM10010211_41590</name>
</gene>
<comment type="caution">
    <text evidence="3">The sequence shown here is derived from an EMBL/GenBank/DDBJ whole genome shotgun (WGS) entry which is preliminary data.</text>
</comment>
<evidence type="ECO:0008006" key="5">
    <source>
        <dbReference type="Google" id="ProtNLM"/>
    </source>
</evidence>
<keyword evidence="4" id="KW-1185">Reference proteome</keyword>
<keyword evidence="1" id="KW-0238">DNA-binding</keyword>
<evidence type="ECO:0000256" key="2">
    <source>
        <dbReference type="SAM" id="MobiDB-lite"/>
    </source>
</evidence>
<evidence type="ECO:0000313" key="4">
    <source>
        <dbReference type="Proteomes" id="UP000654471"/>
    </source>
</evidence>
<evidence type="ECO:0000313" key="3">
    <source>
        <dbReference type="EMBL" id="GGU71580.1"/>
    </source>
</evidence>
<organism evidence="3 4">
    <name type="scientific">Streptomyces albospinus</name>
    <dbReference type="NCBI Taxonomy" id="285515"/>
    <lineage>
        <taxon>Bacteria</taxon>
        <taxon>Bacillati</taxon>
        <taxon>Actinomycetota</taxon>
        <taxon>Actinomycetes</taxon>
        <taxon>Kitasatosporales</taxon>
        <taxon>Streptomycetaceae</taxon>
        <taxon>Streptomyces</taxon>
    </lineage>
</organism>
<dbReference type="EMBL" id="BMRP01000014">
    <property type="protein sequence ID" value="GGU71580.1"/>
    <property type="molecule type" value="Genomic_DNA"/>
</dbReference>
<sequence length="80" mass="9062">MPGLGARRAERLEHLEPEHLEEPYERMQKNRSAAGTAHHTHRTIRVAPGGAVRRGHVTEKSQRTRAQPTPTETEDHEGPR</sequence>
<dbReference type="Proteomes" id="UP000654471">
    <property type="component" value="Unassembled WGS sequence"/>
</dbReference>
<reference evidence="4" key="1">
    <citation type="journal article" date="2019" name="Int. J. Syst. Evol. Microbiol.">
        <title>The Global Catalogue of Microorganisms (GCM) 10K type strain sequencing project: providing services to taxonomists for standard genome sequencing and annotation.</title>
        <authorList>
            <consortium name="The Broad Institute Genomics Platform"/>
            <consortium name="The Broad Institute Genome Sequencing Center for Infectious Disease"/>
            <person name="Wu L."/>
            <person name="Ma J."/>
        </authorList>
    </citation>
    <scope>NUCLEOTIDE SEQUENCE [LARGE SCALE GENOMIC DNA]</scope>
    <source>
        <strain evidence="4">JCM 3399</strain>
    </source>
</reference>
<protein>
    <recommendedName>
        <fullName evidence="5">Transposase</fullName>
    </recommendedName>
</protein>
<dbReference type="Gene3D" id="1.10.150.130">
    <property type="match status" value="1"/>
</dbReference>
<feature type="compositionally biased region" description="Basic and acidic residues" evidence="2">
    <location>
        <begin position="7"/>
        <end position="28"/>
    </location>
</feature>
<name>A0ABQ2V8S7_9ACTN</name>
<proteinExistence type="predicted"/>
<dbReference type="InterPro" id="IPR010998">
    <property type="entry name" value="Integrase_recombinase_N"/>
</dbReference>
<feature type="region of interest" description="Disordered" evidence="2">
    <location>
        <begin position="1"/>
        <end position="80"/>
    </location>
</feature>
<accession>A0ABQ2V8S7</accession>
<evidence type="ECO:0000256" key="1">
    <source>
        <dbReference type="ARBA" id="ARBA00023125"/>
    </source>
</evidence>